<organism evidence="1 2">
    <name type="scientific">Subtercola boreus</name>
    <dbReference type="NCBI Taxonomy" id="120213"/>
    <lineage>
        <taxon>Bacteria</taxon>
        <taxon>Bacillati</taxon>
        <taxon>Actinomycetota</taxon>
        <taxon>Actinomycetes</taxon>
        <taxon>Micrococcales</taxon>
        <taxon>Microbacteriaceae</taxon>
        <taxon>Subtercola</taxon>
    </lineage>
</organism>
<gene>
    <name evidence="1" type="ORF">B7R21_18150</name>
</gene>
<dbReference type="Proteomes" id="UP000256709">
    <property type="component" value="Unassembled WGS sequence"/>
</dbReference>
<proteinExistence type="predicted"/>
<dbReference type="RefSeq" id="WP_116284674.1">
    <property type="nucleotide sequence ID" value="NZ_NBXA01000048.1"/>
</dbReference>
<reference evidence="1 2" key="1">
    <citation type="submission" date="2017-04" db="EMBL/GenBank/DDBJ databases">
        <title>Comparative genome analysis of Subtercola boreus.</title>
        <authorList>
            <person name="Cho Y.-J."/>
            <person name="Cho A."/>
            <person name="Kim O.-S."/>
            <person name="Lee J.-I."/>
        </authorList>
    </citation>
    <scope>NUCLEOTIDE SEQUENCE [LARGE SCALE GENOMIC DNA]</scope>
    <source>
        <strain evidence="1 2">P27444</strain>
    </source>
</reference>
<evidence type="ECO:0000313" key="1">
    <source>
        <dbReference type="EMBL" id="RFA06829.1"/>
    </source>
</evidence>
<evidence type="ECO:0000313" key="2">
    <source>
        <dbReference type="Proteomes" id="UP000256709"/>
    </source>
</evidence>
<name>A0A3E0VAR4_9MICO</name>
<dbReference type="AlphaFoldDB" id="A0A3E0VAR4"/>
<dbReference type="OrthoDB" id="5122170at2"/>
<protein>
    <submittedName>
        <fullName evidence="1">Uncharacterized protein</fullName>
    </submittedName>
</protein>
<accession>A0A3E0VAR4</accession>
<dbReference type="EMBL" id="NBXA01000048">
    <property type="protein sequence ID" value="RFA06829.1"/>
    <property type="molecule type" value="Genomic_DNA"/>
</dbReference>
<sequence length="95" mass="10701">MSLSDQIFITGTTLALEDIRLRRTDLRYPIDEAALREGSPADAYLAALALSEAYAHQPEYEAPDDVDEHQRISNMARELAERIAKYHPDVVNDSL</sequence>
<comment type="caution">
    <text evidence="1">The sequence shown here is derived from an EMBL/GenBank/DDBJ whole genome shotgun (WGS) entry which is preliminary data.</text>
</comment>